<dbReference type="CDD" id="cd04301">
    <property type="entry name" value="NAT_SF"/>
    <property type="match status" value="1"/>
</dbReference>
<proteinExistence type="predicted"/>
<dbReference type="InterPro" id="IPR000182">
    <property type="entry name" value="GNAT_dom"/>
</dbReference>
<dbReference type="EMBL" id="CADCWA010000035">
    <property type="protein sequence ID" value="CAA9502377.1"/>
    <property type="molecule type" value="Genomic_DNA"/>
</dbReference>
<sequence length="158" mass="17513">MIRPVTSDDLPALKRVIDANGLFPSEMLDGMTAAYLAGDEAGGLWLTDDDGGPVGVVYLSPERMTTGTWNMLLIAVHPDRQGRGRGTGLVRHVEQILTDRGQRILLVETSGLPEFEDTRRFYRTRGYQEEARIREFYAAGEDKVIFRKALGIGSEPTS</sequence>
<dbReference type="InterPro" id="IPR016181">
    <property type="entry name" value="Acyl_CoA_acyltransferase"/>
</dbReference>
<evidence type="ECO:0000313" key="4">
    <source>
        <dbReference type="EMBL" id="CAA9502377.1"/>
    </source>
</evidence>
<reference evidence="4" key="1">
    <citation type="submission" date="2020-02" db="EMBL/GenBank/DDBJ databases">
        <authorList>
            <person name="Meier V. D."/>
        </authorList>
    </citation>
    <scope>NUCLEOTIDE SEQUENCE</scope>
    <source>
        <strain evidence="4">AVDCRST_MAG31</strain>
    </source>
</reference>
<organism evidence="4">
    <name type="scientific">uncultured Sphingomonas sp</name>
    <dbReference type="NCBI Taxonomy" id="158754"/>
    <lineage>
        <taxon>Bacteria</taxon>
        <taxon>Pseudomonadati</taxon>
        <taxon>Pseudomonadota</taxon>
        <taxon>Alphaproteobacteria</taxon>
        <taxon>Sphingomonadales</taxon>
        <taxon>Sphingomonadaceae</taxon>
        <taxon>Sphingomonas</taxon>
        <taxon>environmental samples</taxon>
    </lineage>
</organism>
<dbReference type="AlphaFoldDB" id="A0A6J4SQH1"/>
<keyword evidence="2" id="KW-0012">Acyltransferase</keyword>
<gene>
    <name evidence="4" type="ORF">AVDCRST_MAG31-463</name>
</gene>
<dbReference type="Pfam" id="PF13508">
    <property type="entry name" value="Acetyltransf_7"/>
    <property type="match status" value="1"/>
</dbReference>
<dbReference type="Gene3D" id="3.40.630.30">
    <property type="match status" value="1"/>
</dbReference>
<feature type="domain" description="N-acetyltransferase" evidence="3">
    <location>
        <begin position="1"/>
        <end position="151"/>
    </location>
</feature>
<evidence type="ECO:0000259" key="3">
    <source>
        <dbReference type="PROSITE" id="PS51186"/>
    </source>
</evidence>
<dbReference type="GO" id="GO:0016747">
    <property type="term" value="F:acyltransferase activity, transferring groups other than amino-acyl groups"/>
    <property type="evidence" value="ECO:0007669"/>
    <property type="project" value="InterPro"/>
</dbReference>
<keyword evidence="1" id="KW-0808">Transferase</keyword>
<protein>
    <recommendedName>
        <fullName evidence="3">N-acetyltransferase domain-containing protein</fullName>
    </recommendedName>
</protein>
<dbReference type="PANTHER" id="PTHR43877">
    <property type="entry name" value="AMINOALKYLPHOSPHONATE N-ACETYLTRANSFERASE-RELATED-RELATED"/>
    <property type="match status" value="1"/>
</dbReference>
<dbReference type="InterPro" id="IPR050832">
    <property type="entry name" value="Bact_Acetyltransf"/>
</dbReference>
<evidence type="ECO:0000256" key="2">
    <source>
        <dbReference type="ARBA" id="ARBA00023315"/>
    </source>
</evidence>
<name>A0A6J4SQH1_9SPHN</name>
<dbReference type="PANTHER" id="PTHR43877:SF2">
    <property type="entry name" value="AMINOALKYLPHOSPHONATE N-ACETYLTRANSFERASE-RELATED"/>
    <property type="match status" value="1"/>
</dbReference>
<dbReference type="SUPFAM" id="SSF55729">
    <property type="entry name" value="Acyl-CoA N-acyltransferases (Nat)"/>
    <property type="match status" value="1"/>
</dbReference>
<dbReference type="PROSITE" id="PS51186">
    <property type="entry name" value="GNAT"/>
    <property type="match status" value="1"/>
</dbReference>
<evidence type="ECO:0000256" key="1">
    <source>
        <dbReference type="ARBA" id="ARBA00022679"/>
    </source>
</evidence>
<accession>A0A6J4SQH1</accession>